<dbReference type="PANTHER" id="PTHR10434">
    <property type="entry name" value="1-ACYL-SN-GLYCEROL-3-PHOSPHATE ACYLTRANSFERASE"/>
    <property type="match status" value="1"/>
</dbReference>
<dbReference type="SMART" id="SM00563">
    <property type="entry name" value="PlsC"/>
    <property type="match status" value="1"/>
</dbReference>
<organism evidence="5 6">
    <name type="scientific">Rodentibacter pneumotropicus</name>
    <dbReference type="NCBI Taxonomy" id="758"/>
    <lineage>
        <taxon>Bacteria</taxon>
        <taxon>Pseudomonadati</taxon>
        <taxon>Pseudomonadota</taxon>
        <taxon>Gammaproteobacteria</taxon>
        <taxon>Pasteurellales</taxon>
        <taxon>Pasteurellaceae</taxon>
        <taxon>Rodentibacter</taxon>
    </lineage>
</organism>
<name>A0A3S4VZN9_9PAST</name>
<protein>
    <submittedName>
        <fullName evidence="5">Bifunctional protein aas</fullName>
    </submittedName>
</protein>
<evidence type="ECO:0000256" key="1">
    <source>
        <dbReference type="ARBA" id="ARBA00005189"/>
    </source>
</evidence>
<comment type="pathway">
    <text evidence="1">Lipid metabolism.</text>
</comment>
<dbReference type="SUPFAM" id="SSF69593">
    <property type="entry name" value="Glycerol-3-phosphate (1)-acyltransferase"/>
    <property type="match status" value="1"/>
</dbReference>
<keyword evidence="2" id="KW-0808">Transferase</keyword>
<dbReference type="EMBL" id="LR134405">
    <property type="protein sequence ID" value="VEH65302.1"/>
    <property type="molecule type" value="Genomic_DNA"/>
</dbReference>
<evidence type="ECO:0000256" key="2">
    <source>
        <dbReference type="ARBA" id="ARBA00022679"/>
    </source>
</evidence>
<dbReference type="InterPro" id="IPR002123">
    <property type="entry name" value="Plipid/glycerol_acylTrfase"/>
</dbReference>
<evidence type="ECO:0000313" key="6">
    <source>
        <dbReference type="Proteomes" id="UP000278733"/>
    </source>
</evidence>
<reference evidence="5 6" key="1">
    <citation type="submission" date="2018-12" db="EMBL/GenBank/DDBJ databases">
        <authorList>
            <consortium name="Pathogen Informatics"/>
        </authorList>
    </citation>
    <scope>NUCLEOTIDE SEQUENCE [LARGE SCALE GENOMIC DNA]</scope>
    <source>
        <strain evidence="5 6">NCTC8284</strain>
    </source>
</reference>
<dbReference type="Pfam" id="PF01553">
    <property type="entry name" value="Acyltransferase"/>
    <property type="match status" value="1"/>
</dbReference>
<gene>
    <name evidence="5" type="primary">aas</name>
    <name evidence="5" type="ORF">NCTC8284_00437</name>
</gene>
<dbReference type="CDD" id="cd07989">
    <property type="entry name" value="LPLAT_AGPAT-like"/>
    <property type="match status" value="1"/>
</dbReference>
<dbReference type="AlphaFoldDB" id="A0A3S4VZN9"/>
<dbReference type="GO" id="GO:0003841">
    <property type="term" value="F:1-acylglycerol-3-phosphate O-acyltransferase activity"/>
    <property type="evidence" value="ECO:0007669"/>
    <property type="project" value="TreeGrafter"/>
</dbReference>
<dbReference type="GO" id="GO:0006654">
    <property type="term" value="P:phosphatidic acid biosynthetic process"/>
    <property type="evidence" value="ECO:0007669"/>
    <property type="project" value="TreeGrafter"/>
</dbReference>
<evidence type="ECO:0000256" key="3">
    <source>
        <dbReference type="ARBA" id="ARBA00023315"/>
    </source>
</evidence>
<evidence type="ECO:0000259" key="4">
    <source>
        <dbReference type="SMART" id="SM00563"/>
    </source>
</evidence>
<feature type="domain" description="Phospholipid/glycerol acyltransferase" evidence="4">
    <location>
        <begin position="36"/>
        <end position="136"/>
    </location>
</feature>
<accession>A0A3S4VZN9</accession>
<evidence type="ECO:0000313" key="5">
    <source>
        <dbReference type="EMBL" id="VEH65302.1"/>
    </source>
</evidence>
<keyword evidence="3" id="KW-0012">Acyltransferase</keyword>
<sequence>METSAFIRPLVTLTFAENQLPFPCGGIKNLPQSGGTLLLGNHISWIDWLVLQAASPRAIKFVMFRPIYNKWYLTWFLRIFRVIPIGAGSSRESIETIREYLARGEVVALFPEGHISYNGQINEFKKGFEHVLKEKR</sequence>
<dbReference type="KEGG" id="rpne:NCTC8284_00437"/>
<dbReference type="PANTHER" id="PTHR10434:SF15">
    <property type="entry name" value="PHOSPHOLIPID_GLYCEROL ACYLTRANSFERASE DOMAIN-CONTAINING PROTEIN"/>
    <property type="match status" value="1"/>
</dbReference>
<dbReference type="Proteomes" id="UP000278733">
    <property type="component" value="Chromosome"/>
</dbReference>
<proteinExistence type="predicted"/>